<reference evidence="1 2" key="1">
    <citation type="submission" date="2018-06" db="EMBL/GenBank/DDBJ databases">
        <title>Comparative genomics reveals the genomic features of Rhizophagus irregularis, R. cerebriforme, R. diaphanum and Gigaspora rosea, and their symbiotic lifestyle signature.</title>
        <authorList>
            <person name="Morin E."/>
            <person name="San Clemente H."/>
            <person name="Chen E.C.H."/>
            <person name="De La Providencia I."/>
            <person name="Hainaut M."/>
            <person name="Kuo A."/>
            <person name="Kohler A."/>
            <person name="Murat C."/>
            <person name="Tang N."/>
            <person name="Roy S."/>
            <person name="Loubradou J."/>
            <person name="Henrissat B."/>
            <person name="Grigoriev I.V."/>
            <person name="Corradi N."/>
            <person name="Roux C."/>
            <person name="Martin F.M."/>
        </authorList>
    </citation>
    <scope>NUCLEOTIDE SEQUENCE [LARGE SCALE GENOMIC DNA]</scope>
    <source>
        <strain evidence="1 2">DAOM 194757</strain>
    </source>
</reference>
<organism evidence="1 2">
    <name type="scientific">Gigaspora rosea</name>
    <dbReference type="NCBI Taxonomy" id="44941"/>
    <lineage>
        <taxon>Eukaryota</taxon>
        <taxon>Fungi</taxon>
        <taxon>Fungi incertae sedis</taxon>
        <taxon>Mucoromycota</taxon>
        <taxon>Glomeromycotina</taxon>
        <taxon>Glomeromycetes</taxon>
        <taxon>Diversisporales</taxon>
        <taxon>Gigasporaceae</taxon>
        <taxon>Gigaspora</taxon>
    </lineage>
</organism>
<gene>
    <name evidence="1" type="ORF">C2G38_1227162</name>
</gene>
<evidence type="ECO:0000313" key="2">
    <source>
        <dbReference type="Proteomes" id="UP000266673"/>
    </source>
</evidence>
<comment type="caution">
    <text evidence="1">The sequence shown here is derived from an EMBL/GenBank/DDBJ whole genome shotgun (WGS) entry which is preliminary data.</text>
</comment>
<dbReference type="AlphaFoldDB" id="A0A397VFB1"/>
<proteinExistence type="predicted"/>
<keyword evidence="2" id="KW-1185">Reference proteome</keyword>
<evidence type="ECO:0000313" key="1">
    <source>
        <dbReference type="EMBL" id="RIB20027.1"/>
    </source>
</evidence>
<name>A0A397VFB1_9GLOM</name>
<dbReference type="Proteomes" id="UP000266673">
    <property type="component" value="Unassembled WGS sequence"/>
</dbReference>
<dbReference type="OrthoDB" id="109543at2759"/>
<sequence>MIVLGIQKKKKSTHNYLVLKASEKALQGYCLLFHLLIMLSEKYPEIIKEAENKVPKFMNPKEKYERHKYYTRNLGEFMIYLFLCKNMNWLELCPYFLEESLARNIVWFLNKNAGLAYIEPNDYHSKYRLDTTFELSKTSLRLILFQVSFLKIMQGIREDMKRRYGYPSDEMSNSLLLLIKQIYNVKTWDVFFKMLDFSLPEHNWEQVVSKMLKDAINKSFHSRYHRVPYTVNELYFIRHKKEPWIPPPISWDKNSEEVKKLSTYGCKSLSFSPQPIEDCPCCVSIPIIYLPLPPSY</sequence>
<dbReference type="EMBL" id="QKWP01000440">
    <property type="protein sequence ID" value="RIB20027.1"/>
    <property type="molecule type" value="Genomic_DNA"/>
</dbReference>
<accession>A0A397VFB1</accession>
<dbReference type="STRING" id="44941.A0A397VFB1"/>
<protein>
    <submittedName>
        <fullName evidence="1">Uncharacterized protein</fullName>
    </submittedName>
</protein>